<evidence type="ECO:0000259" key="1">
    <source>
        <dbReference type="PROSITE" id="PS50801"/>
    </source>
</evidence>
<dbReference type="Proteomes" id="UP000642748">
    <property type="component" value="Unassembled WGS sequence"/>
</dbReference>
<dbReference type="InterPro" id="IPR002645">
    <property type="entry name" value="STAS_dom"/>
</dbReference>
<sequence>MVAPTVSSRTFAHSVVIALRGHIDETASHQLRRELINALMRQRRPRIVVDFARVTSIDPTAVGALIAAHEAAPDMKLTLTLRNPGRGIAAELADHGLLA</sequence>
<gene>
    <name evidence="2" type="ORF">Raf01_25480</name>
</gene>
<evidence type="ECO:0000313" key="3">
    <source>
        <dbReference type="Proteomes" id="UP000642748"/>
    </source>
</evidence>
<dbReference type="CDD" id="cd07043">
    <property type="entry name" value="STAS_anti-anti-sigma_factors"/>
    <property type="match status" value="1"/>
</dbReference>
<keyword evidence="3" id="KW-1185">Reference proteome</keyword>
<comment type="caution">
    <text evidence="2">The sequence shown here is derived from an EMBL/GenBank/DDBJ whole genome shotgun (WGS) entry which is preliminary data.</text>
</comment>
<accession>A0A8J3QSS8</accession>
<dbReference type="SUPFAM" id="SSF52091">
    <property type="entry name" value="SpoIIaa-like"/>
    <property type="match status" value="1"/>
</dbReference>
<dbReference type="RefSeq" id="WP_203918042.1">
    <property type="nucleotide sequence ID" value="NZ_BONZ01000023.1"/>
</dbReference>
<proteinExistence type="predicted"/>
<dbReference type="Gene3D" id="3.30.750.24">
    <property type="entry name" value="STAS domain"/>
    <property type="match status" value="1"/>
</dbReference>
<dbReference type="InterPro" id="IPR058548">
    <property type="entry name" value="MlaB-like_STAS"/>
</dbReference>
<dbReference type="Pfam" id="PF13466">
    <property type="entry name" value="STAS_2"/>
    <property type="match status" value="1"/>
</dbReference>
<dbReference type="PROSITE" id="PS50801">
    <property type="entry name" value="STAS"/>
    <property type="match status" value="1"/>
</dbReference>
<protein>
    <recommendedName>
        <fullName evidence="1">STAS domain-containing protein</fullName>
    </recommendedName>
</protein>
<feature type="domain" description="STAS" evidence="1">
    <location>
        <begin position="4"/>
        <end position="99"/>
    </location>
</feature>
<reference evidence="2" key="1">
    <citation type="submission" date="2021-01" db="EMBL/GenBank/DDBJ databases">
        <title>Whole genome shotgun sequence of Rugosimonospora africana NBRC 104875.</title>
        <authorList>
            <person name="Komaki H."/>
            <person name="Tamura T."/>
        </authorList>
    </citation>
    <scope>NUCLEOTIDE SEQUENCE</scope>
    <source>
        <strain evidence="2">NBRC 104875</strain>
    </source>
</reference>
<dbReference type="EMBL" id="BONZ01000023">
    <property type="protein sequence ID" value="GIH14376.1"/>
    <property type="molecule type" value="Genomic_DNA"/>
</dbReference>
<organism evidence="2 3">
    <name type="scientific">Rugosimonospora africana</name>
    <dbReference type="NCBI Taxonomy" id="556532"/>
    <lineage>
        <taxon>Bacteria</taxon>
        <taxon>Bacillati</taxon>
        <taxon>Actinomycetota</taxon>
        <taxon>Actinomycetes</taxon>
        <taxon>Micromonosporales</taxon>
        <taxon>Micromonosporaceae</taxon>
        <taxon>Rugosimonospora</taxon>
    </lineage>
</organism>
<name>A0A8J3QSS8_9ACTN</name>
<dbReference type="AlphaFoldDB" id="A0A8J3QSS8"/>
<dbReference type="InterPro" id="IPR036513">
    <property type="entry name" value="STAS_dom_sf"/>
</dbReference>
<evidence type="ECO:0000313" key="2">
    <source>
        <dbReference type="EMBL" id="GIH14376.1"/>
    </source>
</evidence>